<evidence type="ECO:0000313" key="15">
    <source>
        <dbReference type="Proteomes" id="UP000183832"/>
    </source>
</evidence>
<protein>
    <submittedName>
        <fullName evidence="14">CLUMA_CG006903, isoform A</fullName>
    </submittedName>
</protein>
<keyword evidence="9 13" id="KW-0472">Membrane</keyword>
<evidence type="ECO:0000256" key="10">
    <source>
        <dbReference type="ARBA" id="ARBA00023201"/>
    </source>
</evidence>
<evidence type="ECO:0000256" key="7">
    <source>
        <dbReference type="ARBA" id="ARBA00023053"/>
    </source>
</evidence>
<dbReference type="Proteomes" id="UP000183832">
    <property type="component" value="Unassembled WGS sequence"/>
</dbReference>
<evidence type="ECO:0000256" key="6">
    <source>
        <dbReference type="ARBA" id="ARBA00022989"/>
    </source>
</evidence>
<keyword evidence="6 13" id="KW-1133">Transmembrane helix</keyword>
<comment type="subcellular location">
    <subcellularLocation>
        <location evidence="1">Membrane</location>
        <topology evidence="1">Multi-pass membrane protein</topology>
    </subcellularLocation>
</comment>
<dbReference type="GO" id="GO:0015280">
    <property type="term" value="F:ligand-gated sodium channel activity"/>
    <property type="evidence" value="ECO:0007669"/>
    <property type="project" value="TreeGrafter"/>
</dbReference>
<dbReference type="InterPro" id="IPR001873">
    <property type="entry name" value="ENaC"/>
</dbReference>
<keyword evidence="5 12" id="KW-0812">Transmembrane</keyword>
<comment type="similarity">
    <text evidence="2 12">Belongs to the amiloride-sensitive sodium channel (TC 1.A.6) family.</text>
</comment>
<sequence length="424" mass="48966">MKLAEKLKKMFLKIIDWFISKPKRVIRFLVLFVCSIVVAFQLCECLMKLLNPPISTHSHFDLNGTLHYPAVTFCREPAFKEDILSKYNLSIHPSMTSSWKNFPFETSSLSDVFEESTYSREEFFNIYALNGNRSNIAIDSTMTLTYGRCFTLKPRVSTDLPWKSSGYSITLRHDHKEEFEDASNTEPPGFHVYLHDPRETFTEHGILSSGRIEYIYLYANEEMELKLTVQQFTKNRARGIKCSDNHMKSTSICHEMCRWKSVEEVVKCVGPWIKHSSAPQCNNYHDVRDLIVQYKYLSTINESVCGCLEPCLSVLYSSFVMYRKRFSENGYDPGSQIYIYYTSKMITNIEERAGYDFSQFIADMGGSLGFLLGLSVIGLIVALEKILGYLFLDKLIKNNEEKANENVENAEKAEKHRNEPSQVF</sequence>
<gene>
    <name evidence="14" type="primary">putative AGAP010146-PA</name>
    <name evidence="14" type="ORF">CLUMA_CG006903</name>
</gene>
<dbReference type="PANTHER" id="PTHR11690:SF248">
    <property type="entry name" value="PICKPOCKET 17, ISOFORM A"/>
    <property type="match status" value="1"/>
</dbReference>
<organism evidence="14 15">
    <name type="scientific">Clunio marinus</name>
    <dbReference type="NCBI Taxonomy" id="568069"/>
    <lineage>
        <taxon>Eukaryota</taxon>
        <taxon>Metazoa</taxon>
        <taxon>Ecdysozoa</taxon>
        <taxon>Arthropoda</taxon>
        <taxon>Hexapoda</taxon>
        <taxon>Insecta</taxon>
        <taxon>Pterygota</taxon>
        <taxon>Neoptera</taxon>
        <taxon>Endopterygota</taxon>
        <taxon>Diptera</taxon>
        <taxon>Nematocera</taxon>
        <taxon>Chironomoidea</taxon>
        <taxon>Chironomidae</taxon>
        <taxon>Clunio</taxon>
    </lineage>
</organism>
<feature type="transmembrane region" description="Helical" evidence="13">
    <location>
        <begin position="368"/>
        <end position="392"/>
    </location>
</feature>
<evidence type="ECO:0000256" key="2">
    <source>
        <dbReference type="ARBA" id="ARBA00007193"/>
    </source>
</evidence>
<dbReference type="EMBL" id="CVRI01000037">
    <property type="protein sequence ID" value="CRK93362.1"/>
    <property type="molecule type" value="Genomic_DNA"/>
</dbReference>
<evidence type="ECO:0000313" key="14">
    <source>
        <dbReference type="EMBL" id="CRK93362.1"/>
    </source>
</evidence>
<keyword evidence="4 12" id="KW-0894">Sodium channel</keyword>
<keyword evidence="15" id="KW-1185">Reference proteome</keyword>
<evidence type="ECO:0000256" key="8">
    <source>
        <dbReference type="ARBA" id="ARBA00023065"/>
    </source>
</evidence>
<dbReference type="GO" id="GO:0005886">
    <property type="term" value="C:plasma membrane"/>
    <property type="evidence" value="ECO:0007669"/>
    <property type="project" value="TreeGrafter"/>
</dbReference>
<proteinExistence type="inferred from homology"/>
<evidence type="ECO:0000256" key="4">
    <source>
        <dbReference type="ARBA" id="ARBA00022461"/>
    </source>
</evidence>
<keyword evidence="8 12" id="KW-0406">Ion transport</keyword>
<evidence type="ECO:0000256" key="12">
    <source>
        <dbReference type="RuleBase" id="RU000679"/>
    </source>
</evidence>
<dbReference type="Pfam" id="PF00858">
    <property type="entry name" value="ASC"/>
    <property type="match status" value="1"/>
</dbReference>
<dbReference type="PANTHER" id="PTHR11690">
    <property type="entry name" value="AMILORIDE-SENSITIVE SODIUM CHANNEL-RELATED"/>
    <property type="match status" value="1"/>
</dbReference>
<dbReference type="AlphaFoldDB" id="A0A1J1I0R4"/>
<keyword evidence="3 12" id="KW-0813">Transport</keyword>
<evidence type="ECO:0000256" key="5">
    <source>
        <dbReference type="ARBA" id="ARBA00022692"/>
    </source>
</evidence>
<evidence type="ECO:0000256" key="3">
    <source>
        <dbReference type="ARBA" id="ARBA00022448"/>
    </source>
</evidence>
<evidence type="ECO:0000256" key="9">
    <source>
        <dbReference type="ARBA" id="ARBA00023136"/>
    </source>
</evidence>
<dbReference type="STRING" id="568069.A0A1J1I0R4"/>
<reference evidence="14 15" key="1">
    <citation type="submission" date="2015-04" db="EMBL/GenBank/DDBJ databases">
        <authorList>
            <person name="Syromyatnikov M.Y."/>
            <person name="Popov V.N."/>
        </authorList>
    </citation>
    <scope>NUCLEOTIDE SEQUENCE [LARGE SCALE GENOMIC DNA]</scope>
</reference>
<evidence type="ECO:0000256" key="1">
    <source>
        <dbReference type="ARBA" id="ARBA00004141"/>
    </source>
</evidence>
<dbReference type="Gene3D" id="1.10.287.770">
    <property type="entry name" value="YojJ-like"/>
    <property type="match status" value="1"/>
</dbReference>
<keyword evidence="10 12" id="KW-0739">Sodium transport</keyword>
<accession>A0A1J1I0R4</accession>
<evidence type="ECO:0000256" key="11">
    <source>
        <dbReference type="ARBA" id="ARBA00023303"/>
    </source>
</evidence>
<evidence type="ECO:0000256" key="13">
    <source>
        <dbReference type="SAM" id="Phobius"/>
    </source>
</evidence>
<keyword evidence="11 12" id="KW-0407">Ion channel</keyword>
<keyword evidence="7" id="KW-0915">Sodium</keyword>
<dbReference type="OrthoDB" id="7939651at2759"/>
<name>A0A1J1I0R4_9DIPT</name>